<dbReference type="InterPro" id="IPR037813">
    <property type="entry name" value="TAF2"/>
</dbReference>
<feature type="compositionally biased region" description="Basic and acidic residues" evidence="3">
    <location>
        <begin position="759"/>
        <end position="768"/>
    </location>
</feature>
<dbReference type="EMBL" id="KK365130">
    <property type="protein sequence ID" value="KCZ82501.1"/>
    <property type="molecule type" value="Genomic_DNA"/>
</dbReference>
<dbReference type="OrthoDB" id="2193398at2759"/>
<gene>
    <name evidence="5" type="ORF">H312_00159</name>
</gene>
<evidence type="ECO:0000313" key="5">
    <source>
        <dbReference type="EMBL" id="KCZ82501.1"/>
    </source>
</evidence>
<dbReference type="Proteomes" id="UP000030655">
    <property type="component" value="Unassembled WGS sequence"/>
</dbReference>
<dbReference type="PANTHER" id="PTHR15137:SF9">
    <property type="entry name" value="TRANSCRIPTION INITIATION FACTOR TFIID SUBUNIT 2"/>
    <property type="match status" value="1"/>
</dbReference>
<keyword evidence="1 2" id="KW-0103">Bromodomain</keyword>
<dbReference type="SMART" id="SM00297">
    <property type="entry name" value="BROMO"/>
    <property type="match status" value="2"/>
</dbReference>
<dbReference type="PANTHER" id="PTHR15137">
    <property type="entry name" value="TRANSCRIPTION INITIATION FACTOR TFIID"/>
    <property type="match status" value="1"/>
</dbReference>
<proteinExistence type="predicted"/>
<reference evidence="6" key="1">
    <citation type="submission" date="2013-02" db="EMBL/GenBank/DDBJ databases">
        <authorList>
            <consortium name="The Broad Institute Genome Sequencing Platform"/>
            <person name="Cuomo C."/>
            <person name="Becnel J."/>
            <person name="Sanscrainte N."/>
            <person name="Walker B."/>
            <person name="Young S.K."/>
            <person name="Zeng Q."/>
            <person name="Gargeya S."/>
            <person name="Fitzgerald M."/>
            <person name="Haas B."/>
            <person name="Abouelleil A."/>
            <person name="Alvarado L."/>
            <person name="Arachchi H.M."/>
            <person name="Berlin A.M."/>
            <person name="Chapman S.B."/>
            <person name="Dewar J."/>
            <person name="Goldberg J."/>
            <person name="Griggs A."/>
            <person name="Gujja S."/>
            <person name="Hansen M."/>
            <person name="Howarth C."/>
            <person name="Imamovic A."/>
            <person name="Larimer J."/>
            <person name="McCowan C."/>
            <person name="Murphy C."/>
            <person name="Neiman D."/>
            <person name="Pearson M."/>
            <person name="Priest M."/>
            <person name="Roberts A."/>
            <person name="Saif S."/>
            <person name="Shea T."/>
            <person name="Sisk P."/>
            <person name="Sykes S."/>
            <person name="Wortman J."/>
            <person name="Nusbaum C."/>
            <person name="Birren B."/>
        </authorList>
    </citation>
    <scope>NUCLEOTIDE SEQUENCE [LARGE SCALE GENOMIC DNA]</scope>
    <source>
        <strain evidence="6">PRA339</strain>
    </source>
</reference>
<dbReference type="Pfam" id="PF25316">
    <property type="entry name" value="TAF2_3rd"/>
    <property type="match status" value="1"/>
</dbReference>
<reference evidence="5 6" key="2">
    <citation type="submission" date="2014-03" db="EMBL/GenBank/DDBJ databases">
        <title>The Genome Sequence of Anncaliia algerae insect isolate PRA339.</title>
        <authorList>
            <consortium name="The Broad Institute Genome Sequencing Platform"/>
            <consortium name="The Broad Institute Genome Sequencing Center for Infectious Disease"/>
            <person name="Cuomo C."/>
            <person name="Becnel J."/>
            <person name="Sanscrainte N."/>
            <person name="Walker B."/>
            <person name="Young S.K."/>
            <person name="Zeng Q."/>
            <person name="Gargeya S."/>
            <person name="Fitzgerald M."/>
            <person name="Haas B."/>
            <person name="Abouelleil A."/>
            <person name="Alvarado L."/>
            <person name="Arachchi H.M."/>
            <person name="Berlin A.M."/>
            <person name="Chapman S.B."/>
            <person name="Dewar J."/>
            <person name="Goldberg J."/>
            <person name="Griggs A."/>
            <person name="Gujja S."/>
            <person name="Hansen M."/>
            <person name="Howarth C."/>
            <person name="Imamovic A."/>
            <person name="Larimer J."/>
            <person name="McCowan C."/>
            <person name="Murphy C."/>
            <person name="Neiman D."/>
            <person name="Pearson M."/>
            <person name="Priest M."/>
            <person name="Roberts A."/>
            <person name="Saif S."/>
            <person name="Shea T."/>
            <person name="Sisk P."/>
            <person name="Sykes S."/>
            <person name="Wortman J."/>
            <person name="Nusbaum C."/>
            <person name="Birren B."/>
        </authorList>
    </citation>
    <scope>NUCLEOTIDE SEQUENCE [LARGE SCALE GENOMIC DNA]</scope>
    <source>
        <strain evidence="5 6">PRA339</strain>
    </source>
</reference>
<dbReference type="CDD" id="cd04369">
    <property type="entry name" value="Bromodomain"/>
    <property type="match status" value="2"/>
</dbReference>
<dbReference type="SUPFAM" id="SSF47370">
    <property type="entry name" value="Bromodomain"/>
    <property type="match status" value="2"/>
</dbReference>
<dbReference type="InterPro" id="IPR057345">
    <property type="entry name" value="Ig-like_TAF2"/>
</dbReference>
<sequence>MQKYSVIHQKNVYYIDLENHTYKGYIETLIECSNIPDYIEYKVQGLNIEEVLFLSEKNEFKLSTEIEHFEAEKYVDNFDSDFIKDYINSHVLKVLLNTEETKFKIKIKFSLDKTNDAINFYENSWHKECLAENLNFNSSLIFPNIIYGLGISLDLYYIIKGNYTVISPGIFKGLIEQKDYSIYSYYVENGILESINFGVGSFDSIEVVTGDDTKSVYFPMTQDDNHSHFKENIKEIIYDVYNCIKFLENFTFLEFPNVSIVFSHLESFSIGKNTAFISLFFLPFSNSIEQNFLFKEKICYVLSCQIFITFLGSEYIKQGLIGYLTDNCLKYFLGNNEVIFKLKKEKDYIVSNDVNELALNDVKRSKISKLSTFFRIKSKLFIFLLENNLSKAFMQKIIYAVLEKKVVFSDEFIKIIKNVTGKEMGNLFDIYVNKPGLVIFVCTFEIEQKKNKITLQIKQKYTSSLPDANRKLQGNLCIKAHEMEGAFEYFYNLQKSELIFNYHTRTKKNKKKESEAISLLWLRIDPKGEFLAGIELHQPDFMYIEALINDKNVTSQLEAIRALEKRPSEQICAAFERVINDQHFFYKIRIEAINALSQMSLTSYEGYQKIIQFFIKKFCLQGSTIVKPNDFNNFSQYFIQKHLLKSIAYCHPSDIKLFNDREVTIRDICISFINNSLIYNDNETNIYDDSYYISSIIDSLSLPLCSQEYPFSHPSNDYELNFEEKLFDDFSSSFTGKLNNKQNEIGDITLSDSSNDYNKNSRESKKSNDSSSNKLNISDKHTDSLKKSLELIERFRKLDLLFPSPNNIITATCLHSLGRLSIYGFVKLNKDMIKKYSLKGNSISVRLIALEILIMLKEDIDYIFKLLIEDHYVIKKNILSSIKGLISNVITNEYMNYFREHKSFFYRLIPYCTDILLFETLAEIILFLENKGKEIKKIEEIKLHEFSDELFPKEVEDESELITFKYVEPPEKKRKIEEIPLIKISTQPFVDLFTQELIAKSEKVKKIKIKIKKINEFDSKDFLIKIQRHIPKIREDSFLLSYRNLLIIDLLNEFINLEGISRVNEVILLNRNKEGFFEYNPLTFDEIVLLNDYNCLLVDNYDLFIDLCINIHLTILYAITYEKYNSKTYIQMKNQFSYLEKMIYDFLPLQEIKMIDQNKFINFIDKLINLQECYVFIEPVDYKLFKLVKYVDIVRYPLCISLVKNKLINNLYFNELVLLNELRRIFINCLMFNHSESEIYINGKTCLSIVNEYYQLSEDDNLENLIDKNNTSFFNILRKQYENTRISKNYFNELLLKIMIEVIKLNESRHFVNKIEDINYKTKIGRQMYLHKLMSKCELKMYVTLGHFIYDFKLIKENCITFNGMNSFYLKDYKVLEKHVKKQFSYYFGEDCVRVYFNKL</sequence>
<accession>A0A059F697</accession>
<dbReference type="GO" id="GO:0003682">
    <property type="term" value="F:chromatin binding"/>
    <property type="evidence" value="ECO:0007669"/>
    <property type="project" value="TreeGrafter"/>
</dbReference>
<keyword evidence="6" id="KW-1185">Reference proteome</keyword>
<name>A0A059F697_9MICR</name>
<dbReference type="GO" id="GO:0006325">
    <property type="term" value="P:chromatin organization"/>
    <property type="evidence" value="ECO:0007669"/>
    <property type="project" value="UniProtKB-ARBA"/>
</dbReference>
<feature type="domain" description="Bromo" evidence="4">
    <location>
        <begin position="1168"/>
        <end position="1240"/>
    </location>
</feature>
<dbReference type="VEuPathDB" id="MicrosporidiaDB:H312_00159"/>
<dbReference type="PROSITE" id="PS50014">
    <property type="entry name" value="BROMODOMAIN_2"/>
    <property type="match status" value="2"/>
</dbReference>
<dbReference type="STRING" id="1288291.A0A059F697"/>
<evidence type="ECO:0000313" key="6">
    <source>
        <dbReference type="Proteomes" id="UP000030655"/>
    </source>
</evidence>
<evidence type="ECO:0000256" key="2">
    <source>
        <dbReference type="PROSITE-ProRule" id="PRU00035"/>
    </source>
</evidence>
<dbReference type="GO" id="GO:0006367">
    <property type="term" value="P:transcription initiation at RNA polymerase II promoter"/>
    <property type="evidence" value="ECO:0007669"/>
    <property type="project" value="TreeGrafter"/>
</dbReference>
<evidence type="ECO:0000259" key="4">
    <source>
        <dbReference type="PROSITE" id="PS50014"/>
    </source>
</evidence>
<dbReference type="HOGENOM" id="CLU_005180_0_0_1"/>
<dbReference type="Pfam" id="PF25577">
    <property type="entry name" value="TPR_TAF2_C"/>
    <property type="match status" value="2"/>
</dbReference>
<feature type="domain" description="Bromo" evidence="4">
    <location>
        <begin position="1312"/>
        <end position="1370"/>
    </location>
</feature>
<dbReference type="Pfam" id="PF00439">
    <property type="entry name" value="Bromodomain"/>
    <property type="match status" value="2"/>
</dbReference>
<dbReference type="GO" id="GO:0005669">
    <property type="term" value="C:transcription factor TFIID complex"/>
    <property type="evidence" value="ECO:0007669"/>
    <property type="project" value="InterPro"/>
</dbReference>
<dbReference type="GO" id="GO:0000976">
    <property type="term" value="F:transcription cis-regulatory region binding"/>
    <property type="evidence" value="ECO:0007669"/>
    <property type="project" value="TreeGrafter"/>
</dbReference>
<organism evidence="5 6">
    <name type="scientific">Anncaliia algerae PRA339</name>
    <dbReference type="NCBI Taxonomy" id="1288291"/>
    <lineage>
        <taxon>Eukaryota</taxon>
        <taxon>Fungi</taxon>
        <taxon>Fungi incertae sedis</taxon>
        <taxon>Microsporidia</taxon>
        <taxon>Tubulinosematoidea</taxon>
        <taxon>Tubulinosematidae</taxon>
        <taxon>Anncaliia</taxon>
    </lineage>
</organism>
<evidence type="ECO:0000256" key="3">
    <source>
        <dbReference type="SAM" id="MobiDB-lite"/>
    </source>
</evidence>
<dbReference type="InterPro" id="IPR057991">
    <property type="entry name" value="TPR_TAF2_C"/>
</dbReference>
<feature type="region of interest" description="Disordered" evidence="3">
    <location>
        <begin position="749"/>
        <end position="778"/>
    </location>
</feature>
<protein>
    <recommendedName>
        <fullName evidence="4">Bromo domain-containing protein</fullName>
    </recommendedName>
</protein>
<dbReference type="GO" id="GO:0016251">
    <property type="term" value="F:RNA polymerase II general transcription initiation factor activity"/>
    <property type="evidence" value="ECO:0007669"/>
    <property type="project" value="TreeGrafter"/>
</dbReference>
<evidence type="ECO:0000256" key="1">
    <source>
        <dbReference type="ARBA" id="ARBA00023117"/>
    </source>
</evidence>
<dbReference type="Gene3D" id="1.20.920.10">
    <property type="entry name" value="Bromodomain-like"/>
    <property type="match status" value="2"/>
</dbReference>
<dbReference type="InterPro" id="IPR001487">
    <property type="entry name" value="Bromodomain"/>
</dbReference>
<dbReference type="InterPro" id="IPR036427">
    <property type="entry name" value="Bromodomain-like_sf"/>
</dbReference>